<dbReference type="OrthoDB" id="4485030at2759"/>
<evidence type="ECO:0000313" key="1">
    <source>
        <dbReference type="EMBL" id="KAG0258143.1"/>
    </source>
</evidence>
<sequence>MPILYCDPWRAQYFQDVQCPDDATIPIKDWQAWSLFPNHSWIYDKLAVARSQGMDAAPHGVIPPYYPVFSKPIINLRNMGAGSLAIPDEATYRVSLQPGHFWSTLLTGRHVSTDAAILNGEIAWCRHATGITLDGGTFEHWHIHKEVMPELEGYLGTWASKHLAGYTGMTNFETIGGKIIEVHLRFTDQWPDLYGAGWVDAMVRLYSEKRWEFDDSQRQDQYSVVLWGSHGRSYRYPSAACTARVKAEPGVVSVQQTFHENLTPSLHSNPPGGFRLAIVNTNDLEAGRRALKILNEGILASSEQGDGSTRSSMVQLSSL</sequence>
<name>A0A9P6Q478_9FUNG</name>
<keyword evidence="2" id="KW-1185">Reference proteome</keyword>
<organism evidence="1 2">
    <name type="scientific">Mortierella polycephala</name>
    <dbReference type="NCBI Taxonomy" id="41804"/>
    <lineage>
        <taxon>Eukaryota</taxon>
        <taxon>Fungi</taxon>
        <taxon>Fungi incertae sedis</taxon>
        <taxon>Mucoromycota</taxon>
        <taxon>Mortierellomycotina</taxon>
        <taxon>Mortierellomycetes</taxon>
        <taxon>Mortierellales</taxon>
        <taxon>Mortierellaceae</taxon>
        <taxon>Mortierella</taxon>
    </lineage>
</organism>
<accession>A0A9P6Q478</accession>
<dbReference type="AlphaFoldDB" id="A0A9P6Q478"/>
<comment type="caution">
    <text evidence="1">The sequence shown here is derived from an EMBL/GenBank/DDBJ whole genome shotgun (WGS) entry which is preliminary data.</text>
</comment>
<gene>
    <name evidence="1" type="ORF">BG011_003511</name>
</gene>
<proteinExistence type="predicted"/>
<reference evidence="1" key="1">
    <citation type="journal article" date="2020" name="Fungal Divers.">
        <title>Resolving the Mortierellaceae phylogeny through synthesis of multi-gene phylogenetics and phylogenomics.</title>
        <authorList>
            <person name="Vandepol N."/>
            <person name="Liber J."/>
            <person name="Desiro A."/>
            <person name="Na H."/>
            <person name="Kennedy M."/>
            <person name="Barry K."/>
            <person name="Grigoriev I.V."/>
            <person name="Miller A.N."/>
            <person name="O'Donnell K."/>
            <person name="Stajich J.E."/>
            <person name="Bonito G."/>
        </authorList>
    </citation>
    <scope>NUCLEOTIDE SEQUENCE</scope>
    <source>
        <strain evidence="1">KOD948</strain>
    </source>
</reference>
<evidence type="ECO:0000313" key="2">
    <source>
        <dbReference type="Proteomes" id="UP000726737"/>
    </source>
</evidence>
<protein>
    <submittedName>
        <fullName evidence="1">Uncharacterized protein</fullName>
    </submittedName>
</protein>
<dbReference type="Proteomes" id="UP000726737">
    <property type="component" value="Unassembled WGS sequence"/>
</dbReference>
<dbReference type="EMBL" id="JAAAJA010000231">
    <property type="protein sequence ID" value="KAG0258143.1"/>
    <property type="molecule type" value="Genomic_DNA"/>
</dbReference>